<dbReference type="EMBL" id="CM039170">
    <property type="protein sequence ID" value="KAH9798877.1"/>
    <property type="molecule type" value="Genomic_DNA"/>
</dbReference>
<reference evidence="2" key="1">
    <citation type="journal article" date="2023" name="Hortic. Res.">
        <title>A chromosome-level phased genome enabling allele-level studies in sweet orange: a case study on citrus Huanglongbing tolerance.</title>
        <authorList>
            <person name="Wu B."/>
            <person name="Yu Q."/>
            <person name="Deng Z."/>
            <person name="Duan Y."/>
            <person name="Luo F."/>
            <person name="Gmitter F. Jr."/>
        </authorList>
    </citation>
    <scope>NUCLEOTIDE SEQUENCE [LARGE SCALE GENOMIC DNA]</scope>
    <source>
        <strain evidence="2">cv. Valencia</strain>
    </source>
</reference>
<evidence type="ECO:0000313" key="1">
    <source>
        <dbReference type="EMBL" id="KAH9798877.1"/>
    </source>
</evidence>
<protein>
    <submittedName>
        <fullName evidence="1">Homogentisate phytyltransferase 1</fullName>
    </submittedName>
</protein>
<name>A0ACB8NLV8_CITSI</name>
<organism evidence="1 2">
    <name type="scientific">Citrus sinensis</name>
    <name type="common">Sweet orange</name>
    <name type="synonym">Citrus aurantium var. sinensis</name>
    <dbReference type="NCBI Taxonomy" id="2711"/>
    <lineage>
        <taxon>Eukaryota</taxon>
        <taxon>Viridiplantae</taxon>
        <taxon>Streptophyta</taxon>
        <taxon>Embryophyta</taxon>
        <taxon>Tracheophyta</taxon>
        <taxon>Spermatophyta</taxon>
        <taxon>Magnoliopsida</taxon>
        <taxon>eudicotyledons</taxon>
        <taxon>Gunneridae</taxon>
        <taxon>Pentapetalae</taxon>
        <taxon>rosids</taxon>
        <taxon>malvids</taxon>
        <taxon>Sapindales</taxon>
        <taxon>Rutaceae</taxon>
        <taxon>Aurantioideae</taxon>
        <taxon>Citrus</taxon>
    </lineage>
</organism>
<accession>A0ACB8NLV8</accession>
<evidence type="ECO:0000313" key="2">
    <source>
        <dbReference type="Proteomes" id="UP000829398"/>
    </source>
</evidence>
<proteinExistence type="predicted"/>
<gene>
    <name evidence="1" type="ORF">KPL71_000169</name>
</gene>
<comment type="caution">
    <text evidence="1">The sequence shown here is derived from an EMBL/GenBank/DDBJ whole genome shotgun (WGS) entry which is preliminary data.</text>
</comment>
<dbReference type="Proteomes" id="UP000829398">
    <property type="component" value="Chromosome 1"/>
</dbReference>
<keyword evidence="2" id="KW-1185">Reference proteome</keyword>
<sequence length="372" mass="41483">MYLGTHHMMVLVPTKSSCCTYIIKVHRLYDFIPNDTSNMLYAAMEIIQQVPCSCHFKDGYASKSEDDDDNSKSFQNVLLKNLNALYHFIRPYACAGVVIAATSNSLLPVEKLSDLTPTFFIGLLKALVPALLMHIYVAAINQLSDVEIDKVNKPYLPLASGEFSMGTGIAITLTSVLMSLAIAIMLRSPPLVLGVIVWFLFGTAYSVQGNSFLAAISIMFLNGLLQQFPYFIHIQKYVLGRPVEITRSLMFATVFICCFCIASAFLKDLHDVDGDKEFGIETLSVKLGKERVFWLCVYMLSIAYGAAVVVGASSSILLSKLLTIISHCILASSLWLRARTVDLSSNTSTFSFYMFIWKLYYVEYLLIPFVRC</sequence>